<evidence type="ECO:0000256" key="9">
    <source>
        <dbReference type="ARBA" id="ARBA00022909"/>
    </source>
</evidence>
<dbReference type="CDD" id="cd00483">
    <property type="entry name" value="HPPK"/>
    <property type="match status" value="1"/>
</dbReference>
<dbReference type="Pfam" id="PF02649">
    <property type="entry name" value="GCHY-1"/>
    <property type="match status" value="1"/>
</dbReference>
<comment type="caution">
    <text evidence="12">The sequence shown here is derived from an EMBL/GenBank/DDBJ whole genome shotgun (WGS) entry which is preliminary data.</text>
</comment>
<name>A0A1J5MZV3_9BACT</name>
<dbReference type="GO" id="GO:0046656">
    <property type="term" value="P:folic acid biosynthetic process"/>
    <property type="evidence" value="ECO:0007669"/>
    <property type="project" value="UniProtKB-KW"/>
</dbReference>
<evidence type="ECO:0000259" key="11">
    <source>
        <dbReference type="PROSITE" id="PS00794"/>
    </source>
</evidence>
<dbReference type="UniPathway" id="UPA00077">
    <property type="reaction ID" value="UER00155"/>
</dbReference>
<dbReference type="EMBL" id="LKAQ01000002">
    <property type="protein sequence ID" value="OIQ51530.1"/>
    <property type="molecule type" value="Genomic_DNA"/>
</dbReference>
<dbReference type="AlphaFoldDB" id="A0A1J5MZV3"/>
<keyword evidence="4" id="KW-0479">Metal-binding</keyword>
<keyword evidence="5" id="KW-0547">Nucleotide-binding</keyword>
<feature type="domain" description="7,8-dihydro-6-hydroxymethylpterin-pyrophosphokinase" evidence="11">
    <location>
        <begin position="89"/>
        <end position="100"/>
    </location>
</feature>
<accession>A0A1J5MZV3</accession>
<gene>
    <name evidence="12" type="primary">sulD_1</name>
    <name evidence="12" type="ORF">BerOc1_00892</name>
</gene>
<evidence type="ECO:0000256" key="4">
    <source>
        <dbReference type="ARBA" id="ARBA00022723"/>
    </source>
</evidence>
<dbReference type="GO" id="GO:0003848">
    <property type="term" value="F:2-amino-4-hydroxy-6-hydroxymethyldihydropteridine diphosphokinase activity"/>
    <property type="evidence" value="ECO:0007669"/>
    <property type="project" value="UniProtKB-EC"/>
</dbReference>
<dbReference type="HAMAP" id="MF_01527_A">
    <property type="entry name" value="GTP_cyclohydrol_A"/>
    <property type="match status" value="1"/>
</dbReference>
<dbReference type="PROSITE" id="PS00794">
    <property type="entry name" value="HPPK"/>
    <property type="match status" value="1"/>
</dbReference>
<dbReference type="GO" id="GO:0016301">
    <property type="term" value="F:kinase activity"/>
    <property type="evidence" value="ECO:0007669"/>
    <property type="project" value="UniProtKB-KW"/>
</dbReference>
<dbReference type="InterPro" id="IPR022840">
    <property type="entry name" value="GTP_cyclohydrolase_MptA"/>
</dbReference>
<sequence>MSGQHTAYLGLGANQGNRLANLLQAQQYMRARMTIEKTSSYYQTEPMGYEDQPKFLNMVCRVTTELGPEDLLHFLKRIERRMGRWPSFRNAPRTIDIDILLYDDLILESEELTIPHPRMHERAFVLVPLSEMEPGLVHPVLDRSVETLLGGLRHWGVAKQCMRPRPTHDVQQEKPRVPVCLSRVGVTSLQRNVRFGNGEGSELFQASLDLFADLNSDQAGVHMSRFSVATEELVHNLTRVPTPDIESLAGNLSRQILKDQGAVRSEVHITARSPLGKITPVSGKFTEELYNLIGIASSTAERTRCIIGVTVEGMTVCPCAQEMVRSNSRDILLKEGFTEEQAERALNAIPIASHNQRGLGTLLIGSDVRVRAESLVHIIEASMSSETYAILKRPDEFFVVNKAHRNPRFVEDVVREMLRLLVDTFPDLPDDTFVLARQENLESIHKHNAFAERFGLMCDIRRELAGEGVNPIRPISMDEWLKS</sequence>
<evidence type="ECO:0000256" key="10">
    <source>
        <dbReference type="ARBA" id="ARBA00023004"/>
    </source>
</evidence>
<protein>
    <recommendedName>
        <fullName evidence="2">2-amino-4-hydroxy-6-hydroxymethyldihydropteridine diphosphokinase</fullName>
        <ecNumber evidence="2">2.7.6.3</ecNumber>
    </recommendedName>
</protein>
<dbReference type="NCBIfam" id="TIGR00294">
    <property type="entry name" value="GTP cyclohydrolase MptA"/>
    <property type="match status" value="1"/>
</dbReference>
<keyword evidence="10" id="KW-0408">Iron</keyword>
<reference evidence="12 13" key="1">
    <citation type="submission" date="2015-09" db="EMBL/GenBank/DDBJ databases">
        <title>Genome of Desulfovibrio dechloracetivorans BerOc1, a mercury methylating strain isolated from highly hydrocarbons and metals contaminated coastal sediments.</title>
        <authorList>
            <person name="Goni Urriza M."/>
            <person name="Gassie C."/>
            <person name="Bouchez O."/>
            <person name="Klopp C."/>
            <person name="Ranchou-Peyruse A."/>
            <person name="Remy G."/>
        </authorList>
    </citation>
    <scope>NUCLEOTIDE SEQUENCE [LARGE SCALE GENOMIC DNA]</scope>
    <source>
        <strain evidence="12 13">BerOc1</strain>
    </source>
</reference>
<dbReference type="GO" id="GO:0046654">
    <property type="term" value="P:tetrahydrofolate biosynthetic process"/>
    <property type="evidence" value="ECO:0007669"/>
    <property type="project" value="UniProtKB-UniPathway"/>
</dbReference>
<proteinExistence type="inferred from homology"/>
<keyword evidence="6" id="KW-0418">Kinase</keyword>
<dbReference type="PANTHER" id="PTHR36445">
    <property type="entry name" value="GTP CYCLOHYDROLASE MPTA"/>
    <property type="match status" value="1"/>
</dbReference>
<dbReference type="GO" id="GO:0003934">
    <property type="term" value="F:GTP cyclohydrolase I activity"/>
    <property type="evidence" value="ECO:0007669"/>
    <property type="project" value="InterPro"/>
</dbReference>
<evidence type="ECO:0000256" key="8">
    <source>
        <dbReference type="ARBA" id="ARBA00022840"/>
    </source>
</evidence>
<dbReference type="OrthoDB" id="9808041at2"/>
<keyword evidence="13" id="KW-1185">Reference proteome</keyword>
<evidence type="ECO:0000256" key="1">
    <source>
        <dbReference type="ARBA" id="ARBA00005051"/>
    </source>
</evidence>
<dbReference type="Pfam" id="PF01288">
    <property type="entry name" value="HPPK"/>
    <property type="match status" value="1"/>
</dbReference>
<dbReference type="GO" id="GO:0046872">
    <property type="term" value="F:metal ion binding"/>
    <property type="evidence" value="ECO:0007669"/>
    <property type="project" value="UniProtKB-KW"/>
</dbReference>
<keyword evidence="8" id="KW-0067">ATP-binding</keyword>
<dbReference type="RefSeq" id="WP_071544531.1">
    <property type="nucleotide sequence ID" value="NZ_LKAQ01000002.1"/>
</dbReference>
<dbReference type="NCBIfam" id="TIGR01498">
    <property type="entry name" value="folK"/>
    <property type="match status" value="1"/>
</dbReference>
<dbReference type="InterPro" id="IPR035907">
    <property type="entry name" value="Hppk_sf"/>
</dbReference>
<dbReference type="InterPro" id="IPR003801">
    <property type="entry name" value="GTP_cyclohydrolase_FolE2/MptA"/>
</dbReference>
<dbReference type="InterPro" id="IPR000550">
    <property type="entry name" value="Hppk"/>
</dbReference>
<evidence type="ECO:0000313" key="13">
    <source>
        <dbReference type="Proteomes" id="UP000181901"/>
    </source>
</evidence>
<dbReference type="EC" id="2.7.6.3" evidence="2"/>
<dbReference type="Gene3D" id="3.30.70.560">
    <property type="entry name" value="7,8-Dihydro-6-hydroxymethylpterin-pyrophosphokinase HPPK"/>
    <property type="match status" value="1"/>
</dbReference>
<dbReference type="SUPFAM" id="SSF55083">
    <property type="entry name" value="6-hydroxymethyl-7,8-dihydropterin pyrophosphokinase, HPPK"/>
    <property type="match status" value="1"/>
</dbReference>
<organism evidence="12 13">
    <name type="scientific">Pseudodesulfovibrio hydrargyri</name>
    <dbReference type="NCBI Taxonomy" id="2125990"/>
    <lineage>
        <taxon>Bacteria</taxon>
        <taxon>Pseudomonadati</taxon>
        <taxon>Thermodesulfobacteriota</taxon>
        <taxon>Desulfovibrionia</taxon>
        <taxon>Desulfovibrionales</taxon>
        <taxon>Desulfovibrionaceae</taxon>
    </lineage>
</organism>
<evidence type="ECO:0000256" key="5">
    <source>
        <dbReference type="ARBA" id="ARBA00022741"/>
    </source>
</evidence>
<dbReference type="PANTHER" id="PTHR36445:SF1">
    <property type="entry name" value="GTP CYCLOHYDROLASE MPTA"/>
    <property type="match status" value="1"/>
</dbReference>
<evidence type="ECO:0000313" key="12">
    <source>
        <dbReference type="EMBL" id="OIQ51530.1"/>
    </source>
</evidence>
<keyword evidence="7" id="KW-0378">Hydrolase</keyword>
<dbReference type="GO" id="GO:0005524">
    <property type="term" value="F:ATP binding"/>
    <property type="evidence" value="ECO:0007669"/>
    <property type="project" value="UniProtKB-KW"/>
</dbReference>
<dbReference type="Proteomes" id="UP000181901">
    <property type="component" value="Unassembled WGS sequence"/>
</dbReference>
<evidence type="ECO:0000256" key="6">
    <source>
        <dbReference type="ARBA" id="ARBA00022777"/>
    </source>
</evidence>
<keyword evidence="9" id="KW-0289">Folate biosynthesis</keyword>
<comment type="pathway">
    <text evidence="1">Cofactor biosynthesis; tetrahydrofolate biosynthesis; 2-amino-4-hydroxy-6-hydroxymethyl-7,8-dihydropteridine diphosphate from 7,8-dihydroneopterin triphosphate: step 4/4.</text>
</comment>
<evidence type="ECO:0000256" key="3">
    <source>
        <dbReference type="ARBA" id="ARBA00022679"/>
    </source>
</evidence>
<dbReference type="Gene3D" id="3.10.270.10">
    <property type="entry name" value="Urate Oxidase"/>
    <property type="match status" value="1"/>
</dbReference>
<evidence type="ECO:0000256" key="2">
    <source>
        <dbReference type="ARBA" id="ARBA00013253"/>
    </source>
</evidence>
<evidence type="ECO:0000256" key="7">
    <source>
        <dbReference type="ARBA" id="ARBA00022801"/>
    </source>
</evidence>
<keyword evidence="3" id="KW-0808">Transferase</keyword>